<comment type="caution">
    <text evidence="2">The sequence shown here is derived from an EMBL/GenBank/DDBJ whole genome shotgun (WGS) entry which is preliminary data.</text>
</comment>
<proteinExistence type="predicted"/>
<dbReference type="RefSeq" id="WP_306747716.1">
    <property type="nucleotide sequence ID" value="NZ_NSDM01000009.1"/>
</dbReference>
<keyword evidence="1" id="KW-0812">Transmembrane</keyword>
<organism evidence="2 3">
    <name type="scientific">Saccharothrix yanglingensis</name>
    <dbReference type="NCBI Taxonomy" id="659496"/>
    <lineage>
        <taxon>Bacteria</taxon>
        <taxon>Bacillati</taxon>
        <taxon>Actinomycetota</taxon>
        <taxon>Actinomycetes</taxon>
        <taxon>Pseudonocardiales</taxon>
        <taxon>Pseudonocardiaceae</taxon>
        <taxon>Saccharothrix</taxon>
    </lineage>
</organism>
<feature type="transmembrane region" description="Helical" evidence="1">
    <location>
        <begin position="51"/>
        <end position="71"/>
    </location>
</feature>
<keyword evidence="3" id="KW-1185">Reference proteome</keyword>
<keyword evidence="1" id="KW-1133">Transmembrane helix</keyword>
<name>A0ABU0X2U7_9PSEU</name>
<dbReference type="Pfam" id="PF19870">
    <property type="entry name" value="DUF6343"/>
    <property type="match status" value="1"/>
</dbReference>
<accession>A0ABU0X2U7</accession>
<keyword evidence="1" id="KW-0472">Membrane</keyword>
<feature type="transmembrane region" description="Helical" evidence="1">
    <location>
        <begin position="27"/>
        <end position="45"/>
    </location>
</feature>
<dbReference type="Proteomes" id="UP001225605">
    <property type="component" value="Unassembled WGS sequence"/>
</dbReference>
<evidence type="ECO:0000313" key="3">
    <source>
        <dbReference type="Proteomes" id="UP001225605"/>
    </source>
</evidence>
<reference evidence="2 3" key="1">
    <citation type="submission" date="2017-06" db="EMBL/GenBank/DDBJ databases">
        <title>Cultured bacterium strain Saccharothrix yanglingensis Hhs.015.</title>
        <authorList>
            <person name="Xia Y."/>
        </authorList>
    </citation>
    <scope>NUCLEOTIDE SEQUENCE [LARGE SCALE GENOMIC DNA]</scope>
    <source>
        <strain evidence="2 3">Hhs.015</strain>
    </source>
</reference>
<evidence type="ECO:0000256" key="1">
    <source>
        <dbReference type="SAM" id="Phobius"/>
    </source>
</evidence>
<evidence type="ECO:0000313" key="2">
    <source>
        <dbReference type="EMBL" id="MDQ2586466.1"/>
    </source>
</evidence>
<dbReference type="EMBL" id="NSDM01000009">
    <property type="protein sequence ID" value="MDQ2586466.1"/>
    <property type="molecule type" value="Genomic_DNA"/>
</dbReference>
<dbReference type="InterPro" id="IPR045924">
    <property type="entry name" value="DUF6343"/>
</dbReference>
<protein>
    <submittedName>
        <fullName evidence="2">Uncharacterized protein</fullName>
    </submittedName>
</protein>
<gene>
    <name evidence="2" type="ORF">CKY47_21210</name>
</gene>
<sequence length="80" mass="8834">MTDGEAHRMGEELPPPAPPRSALTLRLWVAGFGIVFNGVAAWLCFRADLGWLGWLLAVLVVVLVVDFAWVVHRKRRGDPG</sequence>